<accession>A0ABW5SEU4</accession>
<feature type="compositionally biased region" description="Polar residues" evidence="1">
    <location>
        <begin position="40"/>
        <end position="55"/>
    </location>
</feature>
<evidence type="ECO:0000256" key="2">
    <source>
        <dbReference type="SAM" id="SignalP"/>
    </source>
</evidence>
<evidence type="ECO:0000256" key="1">
    <source>
        <dbReference type="SAM" id="MobiDB-lite"/>
    </source>
</evidence>
<comment type="caution">
    <text evidence="3">The sequence shown here is derived from an EMBL/GenBank/DDBJ whole genome shotgun (WGS) entry which is preliminary data.</text>
</comment>
<dbReference type="EMBL" id="JBHULZ010000026">
    <property type="protein sequence ID" value="MFD2697678.1"/>
    <property type="molecule type" value="Genomic_DNA"/>
</dbReference>
<organism evidence="3 4">
    <name type="scientific">Mesonia sediminis</name>
    <dbReference type="NCBI Taxonomy" id="1703946"/>
    <lineage>
        <taxon>Bacteria</taxon>
        <taxon>Pseudomonadati</taxon>
        <taxon>Bacteroidota</taxon>
        <taxon>Flavobacteriia</taxon>
        <taxon>Flavobacteriales</taxon>
        <taxon>Flavobacteriaceae</taxon>
        <taxon>Mesonia</taxon>
    </lineage>
</organism>
<feature type="region of interest" description="Disordered" evidence="1">
    <location>
        <begin position="40"/>
        <end position="78"/>
    </location>
</feature>
<evidence type="ECO:0000313" key="4">
    <source>
        <dbReference type="Proteomes" id="UP001597357"/>
    </source>
</evidence>
<keyword evidence="4" id="KW-1185">Reference proteome</keyword>
<gene>
    <name evidence="3" type="ORF">ACFSQ0_06705</name>
</gene>
<protein>
    <submittedName>
        <fullName evidence="3">Uncharacterized protein</fullName>
    </submittedName>
</protein>
<keyword evidence="2" id="KW-0732">Signal</keyword>
<reference evidence="4" key="1">
    <citation type="journal article" date="2019" name="Int. J. Syst. Evol. Microbiol.">
        <title>The Global Catalogue of Microorganisms (GCM) 10K type strain sequencing project: providing services to taxonomists for standard genome sequencing and annotation.</title>
        <authorList>
            <consortium name="The Broad Institute Genomics Platform"/>
            <consortium name="The Broad Institute Genome Sequencing Center for Infectious Disease"/>
            <person name="Wu L."/>
            <person name="Ma J."/>
        </authorList>
    </citation>
    <scope>NUCLEOTIDE SEQUENCE [LARGE SCALE GENOMIC DNA]</scope>
    <source>
        <strain evidence="4">KCTC 42255</strain>
    </source>
</reference>
<proteinExistence type="predicted"/>
<evidence type="ECO:0000313" key="3">
    <source>
        <dbReference type="EMBL" id="MFD2697678.1"/>
    </source>
</evidence>
<dbReference type="Proteomes" id="UP001597357">
    <property type="component" value="Unassembled WGS sequence"/>
</dbReference>
<sequence length="371" mass="40820">MFKQKLTYLFAILFLAVSLPAEAQLGKMLKNKVKKAAQEAVSNDASSGDANTTKPRPSGRKSRMPGSVPRGPQASSEKATLSLQFKDIIGYSSGRSNHIIKAANYRQGEAEQGHAVVIYPDFDLDFAWLEFISPPILDAFALDGVRVYEMTSGSYAIQHPADPNHQLNLDTSGLILTRMLKLDEDVFVLYAGAFQGGHSYNVPSYVKPGDLTITNIIAPPEKLNLFSKEKAKEMALAIEAKFKANYEEAAAANLASIKIPKAGKLDANTSLKNFAKAEINKVINKDGAKLMYHRIESNDWSIVHHKITGRPLYRWIKGAFTETTRQGDCKLQGFILKQQYNGSGYSNTTFGGVIHGQMPYGQKIDCKNAQP</sequence>
<dbReference type="RefSeq" id="WP_379045976.1">
    <property type="nucleotide sequence ID" value="NZ_JBHULZ010000026.1"/>
</dbReference>
<name>A0ABW5SEU4_9FLAO</name>
<feature type="signal peptide" evidence="2">
    <location>
        <begin position="1"/>
        <end position="23"/>
    </location>
</feature>
<feature type="chain" id="PRO_5047030898" evidence="2">
    <location>
        <begin position="24"/>
        <end position="371"/>
    </location>
</feature>